<sequence>MVTVMHPPSLPSPPLMSPLFGGLYAAAYGVGGQPLVRRLVHRYGPVVALPVLGYGRVVAVADPALAKQVFTAKPDVLLGGEGVGPAAAIYGRRSMFVLEEPEHLRRRKLLTPPLHGDALRGYVPAIEAATRAAMASWPTGSPVRMLDAGRELTLEVIVQVIFGATETAEIERLGAPFAELLELALSPETPIRYAARRLGALRSWGTLADLTRRIDQVVRPLIARRRAATDPPRATDVLGMLVDARSEDGDGLSDDEIRDDVITLMLAGHETTATTLAWLVDLLAHHPGVQDRVRAEIGTGRTEYTEAVINETLRLRPPAPLTGRMTAQKYRLGDYTLPAGTRIVLLLDAINRDPQTYRDPDTFDPERFVGARPDPYGWVPFGGGLKRCIGAGFSMCELTTILHTMLAEAELRPVDRRPDSPATHAAPVIVPRHGARVHVAPLSRRTEVSA</sequence>
<dbReference type="PANTHER" id="PTHR24305">
    <property type="entry name" value="CYTOCHROME P450"/>
    <property type="match status" value="1"/>
</dbReference>
<protein>
    <submittedName>
        <fullName evidence="5">Putative cytochrome P450 137</fullName>
    </submittedName>
</protein>
<gene>
    <name evidence="5" type="primary">cyp137</name>
    <name evidence="5" type="ORF">MDUV_06190</name>
</gene>
<keyword evidence="4" id="KW-0503">Monooxygenase</keyword>
<evidence type="ECO:0000256" key="3">
    <source>
        <dbReference type="PIRSR" id="PIRSR602401-1"/>
    </source>
</evidence>
<evidence type="ECO:0000313" key="6">
    <source>
        <dbReference type="Proteomes" id="UP000467006"/>
    </source>
</evidence>
<name>A0A7I7JWS8_9MYCO</name>
<comment type="similarity">
    <text evidence="2 4">Belongs to the cytochrome P450 family.</text>
</comment>
<keyword evidence="4" id="KW-0560">Oxidoreductase</keyword>
<dbReference type="GO" id="GO:0005506">
    <property type="term" value="F:iron ion binding"/>
    <property type="evidence" value="ECO:0007669"/>
    <property type="project" value="InterPro"/>
</dbReference>
<evidence type="ECO:0000256" key="2">
    <source>
        <dbReference type="ARBA" id="ARBA00010617"/>
    </source>
</evidence>
<dbReference type="PANTHER" id="PTHR24305:SF166">
    <property type="entry name" value="CYTOCHROME P450 12A4, MITOCHONDRIAL-RELATED"/>
    <property type="match status" value="1"/>
</dbReference>
<reference evidence="5 6" key="1">
    <citation type="journal article" date="2019" name="Emerg. Microbes Infect.">
        <title>Comprehensive subspecies identification of 175 nontuberculous mycobacteria species based on 7547 genomic profiles.</title>
        <authorList>
            <person name="Matsumoto Y."/>
            <person name="Kinjo T."/>
            <person name="Motooka D."/>
            <person name="Nabeya D."/>
            <person name="Jung N."/>
            <person name="Uechi K."/>
            <person name="Horii T."/>
            <person name="Iida T."/>
            <person name="Fujita J."/>
            <person name="Nakamura S."/>
        </authorList>
    </citation>
    <scope>NUCLEOTIDE SEQUENCE [LARGE SCALE GENOMIC DNA]</scope>
    <source>
        <strain evidence="5 6">JCM 6396</strain>
    </source>
</reference>
<keyword evidence="3 4" id="KW-0479">Metal-binding</keyword>
<dbReference type="EMBL" id="AP022563">
    <property type="protein sequence ID" value="BBX15759.1"/>
    <property type="molecule type" value="Genomic_DNA"/>
</dbReference>
<dbReference type="InterPro" id="IPR002401">
    <property type="entry name" value="Cyt_P450_E_grp-I"/>
</dbReference>
<dbReference type="Gene3D" id="1.10.630.10">
    <property type="entry name" value="Cytochrome P450"/>
    <property type="match status" value="1"/>
</dbReference>
<dbReference type="InterPro" id="IPR001128">
    <property type="entry name" value="Cyt_P450"/>
</dbReference>
<keyword evidence="6" id="KW-1185">Reference proteome</keyword>
<dbReference type="KEGG" id="mdu:MDUV_06190"/>
<feature type="binding site" description="axial binding residue" evidence="3">
    <location>
        <position position="388"/>
    </location>
    <ligand>
        <name>heme</name>
        <dbReference type="ChEBI" id="CHEBI:30413"/>
    </ligand>
    <ligandPart>
        <name>Fe</name>
        <dbReference type="ChEBI" id="CHEBI:18248"/>
    </ligandPart>
</feature>
<dbReference type="PRINTS" id="PR00385">
    <property type="entry name" value="P450"/>
</dbReference>
<dbReference type="PROSITE" id="PS00086">
    <property type="entry name" value="CYTOCHROME_P450"/>
    <property type="match status" value="1"/>
</dbReference>
<dbReference type="PRINTS" id="PR00463">
    <property type="entry name" value="EP450I"/>
</dbReference>
<organism evidence="5 6">
    <name type="scientific">Mycolicibacterium duvalii</name>
    <dbReference type="NCBI Taxonomy" id="39688"/>
    <lineage>
        <taxon>Bacteria</taxon>
        <taxon>Bacillati</taxon>
        <taxon>Actinomycetota</taxon>
        <taxon>Actinomycetes</taxon>
        <taxon>Mycobacteriales</taxon>
        <taxon>Mycobacteriaceae</taxon>
        <taxon>Mycolicibacterium</taxon>
    </lineage>
</organism>
<evidence type="ECO:0000256" key="1">
    <source>
        <dbReference type="ARBA" id="ARBA00001971"/>
    </source>
</evidence>
<dbReference type="InterPro" id="IPR017972">
    <property type="entry name" value="Cyt_P450_CS"/>
</dbReference>
<dbReference type="InterPro" id="IPR036396">
    <property type="entry name" value="Cyt_P450_sf"/>
</dbReference>
<dbReference type="SUPFAM" id="SSF48264">
    <property type="entry name" value="Cytochrome P450"/>
    <property type="match status" value="1"/>
</dbReference>
<keyword evidence="3 4" id="KW-0349">Heme</keyword>
<dbReference type="GO" id="GO:0004497">
    <property type="term" value="F:monooxygenase activity"/>
    <property type="evidence" value="ECO:0007669"/>
    <property type="project" value="UniProtKB-KW"/>
</dbReference>
<dbReference type="AlphaFoldDB" id="A0A7I7JWS8"/>
<dbReference type="GO" id="GO:0016705">
    <property type="term" value="F:oxidoreductase activity, acting on paired donors, with incorporation or reduction of molecular oxygen"/>
    <property type="evidence" value="ECO:0007669"/>
    <property type="project" value="InterPro"/>
</dbReference>
<accession>A0A7I7JWS8</accession>
<dbReference type="Pfam" id="PF00067">
    <property type="entry name" value="p450"/>
    <property type="match status" value="1"/>
</dbReference>
<evidence type="ECO:0000313" key="5">
    <source>
        <dbReference type="EMBL" id="BBX15759.1"/>
    </source>
</evidence>
<evidence type="ECO:0000256" key="4">
    <source>
        <dbReference type="RuleBase" id="RU000461"/>
    </source>
</evidence>
<dbReference type="GO" id="GO:0020037">
    <property type="term" value="F:heme binding"/>
    <property type="evidence" value="ECO:0007669"/>
    <property type="project" value="InterPro"/>
</dbReference>
<comment type="cofactor">
    <cofactor evidence="1 3">
        <name>heme</name>
        <dbReference type="ChEBI" id="CHEBI:30413"/>
    </cofactor>
</comment>
<proteinExistence type="inferred from homology"/>
<dbReference type="InterPro" id="IPR050121">
    <property type="entry name" value="Cytochrome_P450_monoxygenase"/>
</dbReference>
<dbReference type="Proteomes" id="UP000467006">
    <property type="component" value="Chromosome"/>
</dbReference>
<dbReference type="CDD" id="cd11053">
    <property type="entry name" value="CYP110-like"/>
    <property type="match status" value="1"/>
</dbReference>
<keyword evidence="3 4" id="KW-0408">Iron</keyword>